<feature type="domain" description="Radical SAM core" evidence="6">
    <location>
        <begin position="93"/>
        <end position="323"/>
    </location>
</feature>
<evidence type="ECO:0000256" key="3">
    <source>
        <dbReference type="ARBA" id="ARBA00022723"/>
    </source>
</evidence>
<dbReference type="NCBIfam" id="TIGR03974">
    <property type="entry name" value="rSAM_six_Cys"/>
    <property type="match status" value="1"/>
</dbReference>
<dbReference type="GO" id="GO:0046872">
    <property type="term" value="F:metal ion binding"/>
    <property type="evidence" value="ECO:0007669"/>
    <property type="project" value="UniProtKB-KW"/>
</dbReference>
<dbReference type="InterPro" id="IPR024025">
    <property type="entry name" value="SCIFF_rSAM_maturase"/>
</dbReference>
<dbReference type="SFLD" id="SFLDG01384">
    <property type="entry name" value="thioether_bond_formation_requi"/>
    <property type="match status" value="1"/>
</dbReference>
<keyword evidence="8" id="KW-1185">Reference proteome</keyword>
<dbReference type="AlphaFoldDB" id="A0A096CNM6"/>
<keyword evidence="3" id="KW-0479">Metal-binding</keyword>
<dbReference type="GO" id="GO:0051536">
    <property type="term" value="F:iron-sulfur cluster binding"/>
    <property type="evidence" value="ECO:0007669"/>
    <property type="project" value="UniProtKB-KW"/>
</dbReference>
<comment type="caution">
    <text evidence="7">The sequence shown here is derived from an EMBL/GenBank/DDBJ whole genome shotgun (WGS) entry which is preliminary data.</text>
</comment>
<dbReference type="SFLD" id="SFLDS00029">
    <property type="entry name" value="Radical_SAM"/>
    <property type="match status" value="1"/>
</dbReference>
<keyword evidence="5" id="KW-0411">Iron-sulfur</keyword>
<dbReference type="PANTHER" id="PTHR43273">
    <property type="entry name" value="ANAEROBIC SULFATASE-MATURATING ENZYME HOMOLOG ASLB-RELATED"/>
    <property type="match status" value="1"/>
</dbReference>
<dbReference type="Pfam" id="PF04055">
    <property type="entry name" value="Radical_SAM"/>
    <property type="match status" value="1"/>
</dbReference>
<dbReference type="NCBIfam" id="TIGR04085">
    <property type="entry name" value="rSAM_more_4Fe4S"/>
    <property type="match status" value="1"/>
</dbReference>
<evidence type="ECO:0000256" key="5">
    <source>
        <dbReference type="ARBA" id="ARBA00023014"/>
    </source>
</evidence>
<dbReference type="CDD" id="cd01335">
    <property type="entry name" value="Radical_SAM"/>
    <property type="match status" value="1"/>
</dbReference>
<evidence type="ECO:0000256" key="1">
    <source>
        <dbReference type="ARBA" id="ARBA00001966"/>
    </source>
</evidence>
<dbReference type="InterPro" id="IPR007197">
    <property type="entry name" value="rSAM"/>
</dbReference>
<accession>A0A096CNM6</accession>
<name>A0A096CNM6_9FIRM</name>
<keyword evidence="4" id="KW-0408">Iron</keyword>
<organism evidence="7 8">
    <name type="scientific">Veillonella montpellierensis DNF00314</name>
    <dbReference type="NCBI Taxonomy" id="1401067"/>
    <lineage>
        <taxon>Bacteria</taxon>
        <taxon>Bacillati</taxon>
        <taxon>Bacillota</taxon>
        <taxon>Negativicutes</taxon>
        <taxon>Veillonellales</taxon>
        <taxon>Veillonellaceae</taxon>
        <taxon>Veillonella</taxon>
    </lineage>
</organism>
<evidence type="ECO:0000313" key="7">
    <source>
        <dbReference type="EMBL" id="KGF46899.1"/>
    </source>
</evidence>
<comment type="cofactor">
    <cofactor evidence="1">
        <name>[4Fe-4S] cluster</name>
        <dbReference type="ChEBI" id="CHEBI:49883"/>
    </cofactor>
</comment>
<gene>
    <name evidence="7" type="ORF">HMPREF0872_06580</name>
</gene>
<dbReference type="CDD" id="cd21124">
    <property type="entry name" value="SPASM_CteB-like"/>
    <property type="match status" value="1"/>
</dbReference>
<evidence type="ECO:0000313" key="8">
    <source>
        <dbReference type="Proteomes" id="UP000029628"/>
    </source>
</evidence>
<dbReference type="Proteomes" id="UP000029628">
    <property type="component" value="Unassembled WGS sequence"/>
</dbReference>
<dbReference type="SFLD" id="SFLDG01067">
    <property type="entry name" value="SPASM/twitch_domain_containing"/>
    <property type="match status" value="1"/>
</dbReference>
<dbReference type="GO" id="GO:0016491">
    <property type="term" value="F:oxidoreductase activity"/>
    <property type="evidence" value="ECO:0007669"/>
    <property type="project" value="InterPro"/>
</dbReference>
<sequence length="473" mass="53827">MTELQPMIHKFWMKNKCYCLDVNSGTIHVIDALTDKVLDIYDGANRRAVHDALDATEDARELDELLDEIDELIHEGQLFTPMSKDFQLVIDEKPIVKSLCLNIAHDCNLACKYCFASQGDYGGVKRELMSFDIAKRAIDFLVEASGSRQHCEIDFFGGEPLMNWSVVKQCIEYIQDIEKKKNKIFKLTMTTNGMLLTQDKIDYLNKYNVSLVLSLDGRKEVHNSMRPCAGKGQAPSYDLVAKNLVNAVQQREGREYFVRGTFTHNNLDFTKDVIAMSDLGFEHLSMEPVVGEEGEYVLREEDWPTINKEYETLADLYLQRQLDGWGETFNFFHFRMDLYRGPCMAKRLRGCGAGHEYMAIVPNGDIYPCHQFVGKDEYVLGNVFEGIKNQDIPKQMRHTHVFSKPTCAACWAKFFCSGGCHANNVTLGGDMNTPYEFGCRLQKKRIECAIMIQAELDEAGIDGSIPRVVGDDR</sequence>
<keyword evidence="2" id="KW-0949">S-adenosyl-L-methionine</keyword>
<dbReference type="InterPro" id="IPR047602">
    <property type="entry name" value="SPASM_CteB-like"/>
</dbReference>
<dbReference type="EMBL" id="JRNT01000024">
    <property type="protein sequence ID" value="KGF46899.1"/>
    <property type="molecule type" value="Genomic_DNA"/>
</dbReference>
<dbReference type="Pfam" id="PF13186">
    <property type="entry name" value="SPASM"/>
    <property type="match status" value="1"/>
</dbReference>
<dbReference type="Gene3D" id="3.20.20.70">
    <property type="entry name" value="Aldolase class I"/>
    <property type="match status" value="1"/>
</dbReference>
<dbReference type="eggNOG" id="COG0641">
    <property type="taxonomic scope" value="Bacteria"/>
</dbReference>
<evidence type="ECO:0000259" key="6">
    <source>
        <dbReference type="PROSITE" id="PS51918"/>
    </source>
</evidence>
<dbReference type="PROSITE" id="PS51918">
    <property type="entry name" value="RADICAL_SAM"/>
    <property type="match status" value="1"/>
</dbReference>
<dbReference type="InterPro" id="IPR013785">
    <property type="entry name" value="Aldolase_TIM"/>
</dbReference>
<dbReference type="SUPFAM" id="SSF102114">
    <property type="entry name" value="Radical SAM enzymes"/>
    <property type="match status" value="1"/>
</dbReference>
<protein>
    <submittedName>
        <fullName evidence="7">Radical SAM protein</fullName>
    </submittedName>
</protein>
<dbReference type="PANTHER" id="PTHR43273:SF8">
    <property type="entry name" value="RADICAL SAM DOMAIN PROTEIN"/>
    <property type="match status" value="1"/>
</dbReference>
<evidence type="ECO:0000256" key="4">
    <source>
        <dbReference type="ARBA" id="ARBA00023004"/>
    </source>
</evidence>
<dbReference type="RefSeq" id="WP_038152883.1">
    <property type="nucleotide sequence ID" value="NZ_JRNT01000024.1"/>
</dbReference>
<dbReference type="InterPro" id="IPR023867">
    <property type="entry name" value="Sulphatase_maturase_rSAM"/>
</dbReference>
<proteinExistence type="predicted"/>
<reference evidence="7 8" key="1">
    <citation type="submission" date="2014-07" db="EMBL/GenBank/DDBJ databases">
        <authorList>
            <person name="McCorrison J."/>
            <person name="Sanka R."/>
            <person name="Torralba M."/>
            <person name="Gillis M."/>
            <person name="Haft D.H."/>
            <person name="Methe B."/>
            <person name="Sutton G."/>
            <person name="Nelson K.E."/>
        </authorList>
    </citation>
    <scope>NUCLEOTIDE SEQUENCE [LARGE SCALE GENOMIC DNA]</scope>
    <source>
        <strain evidence="7 8">DNF00314</strain>
    </source>
</reference>
<dbReference type="InterPro" id="IPR058240">
    <property type="entry name" value="rSAM_sf"/>
</dbReference>
<dbReference type="InterPro" id="IPR023885">
    <property type="entry name" value="4Fe4S-binding_SPASM_dom"/>
</dbReference>
<evidence type="ECO:0000256" key="2">
    <source>
        <dbReference type="ARBA" id="ARBA00022691"/>
    </source>
</evidence>
<dbReference type="SFLD" id="SFLDG01386">
    <property type="entry name" value="main_SPASM_domain-containing"/>
    <property type="match status" value="1"/>
</dbReference>